<sequence>MMHFRQFAFAGAALVTSFAFAPSAQAMTKIERVVSPGGIEAWLVREPSVPLVAMEFSFKGGANQDPSDKPGVSYMTAATLDEGAGDLDAKAFQQRLERNAIELSFRASRDELRGTLKVMTNKQDEGYDLLRQSLTAPRFDAEPVERVRAQMLTALKRETTSPNDISARLWWRTAFPGHPYSQPTNGSLDSVPVIVRDDLKAYAGRVLARDNLKIGVVGDIDAKQLGVVLDRVFGGLPAKADLRKLPEAKMQSIGKKLEVELDVPQTVVSFGGLGVPRKDPDFIPAYIVNHILGGGSFSSRLYNEVREKRGLAYSVYSYLLPLDATALFMGATQTRADRANETVGLIEQEIKRLAENGPTQDELDKSKSYLRGSYALNFDTSTKIAAQLVQLQVDDLGIDYWERRNGLIEAVTLDDVKRVAKRLLDGGVLVTMVGRAPVIPAKGG</sequence>
<feature type="domain" description="Peptidase M16 N-terminal" evidence="1">
    <location>
        <begin position="46"/>
        <end position="184"/>
    </location>
</feature>
<dbReference type="RefSeq" id="WP_086088356.1">
    <property type="nucleotide sequence ID" value="NZ_CP021112.1"/>
</dbReference>
<dbReference type="EMBL" id="CP021112">
    <property type="protein sequence ID" value="ARP99952.1"/>
    <property type="molecule type" value="Genomic_DNA"/>
</dbReference>
<dbReference type="KEGG" id="psin:CAK95_13305"/>
<dbReference type="PANTHER" id="PTHR11851">
    <property type="entry name" value="METALLOPROTEASE"/>
    <property type="match status" value="1"/>
</dbReference>
<dbReference type="InterPro" id="IPR050361">
    <property type="entry name" value="MPP/UQCRC_Complex"/>
</dbReference>
<accession>A0A1W6ZRJ9</accession>
<dbReference type="AlphaFoldDB" id="A0A1W6ZRJ9"/>
<dbReference type="InterPro" id="IPR011249">
    <property type="entry name" value="Metalloenz_LuxS/M16"/>
</dbReference>
<reference evidence="3 4" key="1">
    <citation type="submission" date="2017-05" db="EMBL/GenBank/DDBJ databases">
        <title>Full genome sequence of Pseudorhodoplanes sinuspersici.</title>
        <authorList>
            <person name="Dastgheib S.M.M."/>
            <person name="Shavandi M."/>
            <person name="Tirandaz H."/>
        </authorList>
    </citation>
    <scope>NUCLEOTIDE SEQUENCE [LARGE SCALE GENOMIC DNA]</scope>
    <source>
        <strain evidence="3 4">RIPI110</strain>
    </source>
</reference>
<dbReference type="PANTHER" id="PTHR11851:SF224">
    <property type="entry name" value="PROCESSING PROTEASE"/>
    <property type="match status" value="1"/>
</dbReference>
<dbReference type="STRING" id="1235591.CAK95_13305"/>
<dbReference type="OrthoDB" id="9811314at2"/>
<gene>
    <name evidence="3" type="ORF">CAK95_13305</name>
</gene>
<dbReference type="Proteomes" id="UP000194137">
    <property type="component" value="Chromosome"/>
</dbReference>
<dbReference type="Pfam" id="PF00675">
    <property type="entry name" value="Peptidase_M16"/>
    <property type="match status" value="1"/>
</dbReference>
<evidence type="ECO:0000259" key="1">
    <source>
        <dbReference type="Pfam" id="PF00675"/>
    </source>
</evidence>
<keyword evidence="4" id="KW-1185">Reference proteome</keyword>
<dbReference type="Gene3D" id="3.30.830.10">
    <property type="entry name" value="Metalloenzyme, LuxS/M16 peptidase-like"/>
    <property type="match status" value="2"/>
</dbReference>
<dbReference type="GO" id="GO:0046872">
    <property type="term" value="F:metal ion binding"/>
    <property type="evidence" value="ECO:0007669"/>
    <property type="project" value="InterPro"/>
</dbReference>
<dbReference type="InterPro" id="IPR007863">
    <property type="entry name" value="Peptidase_M16_C"/>
</dbReference>
<name>A0A1W6ZRJ9_9HYPH</name>
<proteinExistence type="predicted"/>
<feature type="domain" description="Peptidase M16 C-terminal" evidence="2">
    <location>
        <begin position="195"/>
        <end position="368"/>
    </location>
</feature>
<dbReference type="InterPro" id="IPR011765">
    <property type="entry name" value="Pept_M16_N"/>
</dbReference>
<evidence type="ECO:0000313" key="4">
    <source>
        <dbReference type="Proteomes" id="UP000194137"/>
    </source>
</evidence>
<dbReference type="Pfam" id="PF05193">
    <property type="entry name" value="Peptidase_M16_C"/>
    <property type="match status" value="1"/>
</dbReference>
<protein>
    <submittedName>
        <fullName evidence="3">Peptidase M16</fullName>
    </submittedName>
</protein>
<evidence type="ECO:0000259" key="2">
    <source>
        <dbReference type="Pfam" id="PF05193"/>
    </source>
</evidence>
<dbReference type="SUPFAM" id="SSF63411">
    <property type="entry name" value="LuxS/MPP-like metallohydrolase"/>
    <property type="match status" value="2"/>
</dbReference>
<organism evidence="3 4">
    <name type="scientific">Pseudorhodoplanes sinuspersici</name>
    <dbReference type="NCBI Taxonomy" id="1235591"/>
    <lineage>
        <taxon>Bacteria</taxon>
        <taxon>Pseudomonadati</taxon>
        <taxon>Pseudomonadota</taxon>
        <taxon>Alphaproteobacteria</taxon>
        <taxon>Hyphomicrobiales</taxon>
        <taxon>Pseudorhodoplanes</taxon>
    </lineage>
</organism>
<evidence type="ECO:0000313" key="3">
    <source>
        <dbReference type="EMBL" id="ARP99952.1"/>
    </source>
</evidence>